<dbReference type="Gene3D" id="3.30.590.20">
    <property type="match status" value="1"/>
</dbReference>
<evidence type="ECO:0000259" key="2">
    <source>
        <dbReference type="PROSITE" id="PS51371"/>
    </source>
</evidence>
<gene>
    <name evidence="3" type="ORF">SAMN04488514_108135</name>
</gene>
<accession>A0A1G9SX04</accession>
<feature type="domain" description="CBS" evidence="2">
    <location>
        <begin position="506"/>
        <end position="564"/>
    </location>
</feature>
<sequence>MGDQNINIKSDDQAKIDFLGHLIDDLKSLEYMFNNGMIEDDIIRIGAEQEFCLVNEQWRPAKNALEVLKTINDPHFTTELAQYNLEINLDPIELCKDAFAKVESQIRSLLKKAETAANNNHSKIILTGILPSISKQELEFEYMTPHERYYALNDLLKEARGGDFRLHLLGVDELSIMHNSVMFEACNTSFQMHLQINPNDFIPSYNWAQAIAGPVLGISVNAPLLLGKELWSETRIALFQQSIDTRFVSMAQNEQEARVSFGNNWITGNIVDYYKNEISHFKTLLTKEIKSSSFDELKKGKIPKLGALNLLNGTIYRWNRPCYGVGNGKPHIRIENRYIPSGPTVTDEMANFAFWVGLMTGRPAEFDNLPDVMEFRDARSNFIRAARTGSESIMNWVGNAIPLDELVLNVLLPISRTGLEKMKIDKTDIDKYLGVIKDRISTHTGSQWMVKNHRNFKKKLKPDDALIALTAAIHENQNSGNPVSEWPPLYDFTSFTSTARLACHIMTSKLVTAHATDLGLLTLQYMKWNNIHHLPVVDTNEKLVGLITWQYLKQYWDLVHNTDKLISAGEIMVKNVITIETSTPIKEAVELMKKHEIGCLPILHDTQLVGIITIKDIIHFND</sequence>
<dbReference type="Gene3D" id="3.10.580.10">
    <property type="entry name" value="CBS-domain"/>
    <property type="match status" value="1"/>
</dbReference>
<dbReference type="STRING" id="192904.SAMN04488514_108135"/>
<dbReference type="InterPro" id="IPR000644">
    <property type="entry name" value="CBS_dom"/>
</dbReference>
<dbReference type="OrthoDB" id="240589at2"/>
<feature type="domain" description="CBS" evidence="2">
    <location>
        <begin position="572"/>
        <end position="622"/>
    </location>
</feature>
<dbReference type="SUPFAM" id="SSF55931">
    <property type="entry name" value="Glutamine synthetase/guanido kinase"/>
    <property type="match status" value="1"/>
</dbReference>
<keyword evidence="4" id="KW-1185">Reference proteome</keyword>
<dbReference type="SMART" id="SM00116">
    <property type="entry name" value="CBS"/>
    <property type="match status" value="2"/>
</dbReference>
<dbReference type="PROSITE" id="PS51371">
    <property type="entry name" value="CBS"/>
    <property type="match status" value="2"/>
</dbReference>
<protein>
    <submittedName>
        <fullName evidence="3">CBS domain-containing protein</fullName>
    </submittedName>
</protein>
<dbReference type="GO" id="GO:0016879">
    <property type="term" value="F:ligase activity, forming carbon-nitrogen bonds"/>
    <property type="evidence" value="ECO:0007669"/>
    <property type="project" value="TreeGrafter"/>
</dbReference>
<dbReference type="PANTHER" id="PTHR36510">
    <property type="entry name" value="GLUTAMATE--CYSTEINE LIGASE 2-RELATED"/>
    <property type="match status" value="1"/>
</dbReference>
<evidence type="ECO:0000313" key="4">
    <source>
        <dbReference type="Proteomes" id="UP000199440"/>
    </source>
</evidence>
<dbReference type="InterPro" id="IPR050141">
    <property type="entry name" value="GCL_type2/YbdK_subfam"/>
</dbReference>
<dbReference type="SUPFAM" id="SSF54631">
    <property type="entry name" value="CBS-domain pair"/>
    <property type="match status" value="1"/>
</dbReference>
<evidence type="ECO:0000313" key="3">
    <source>
        <dbReference type="EMBL" id="SDM39978.1"/>
    </source>
</evidence>
<proteinExistence type="predicted"/>
<dbReference type="PANTHER" id="PTHR36510:SF3">
    <property type="entry name" value="CONSERVED PROTEIN"/>
    <property type="match status" value="1"/>
</dbReference>
<dbReference type="Pfam" id="PF04107">
    <property type="entry name" value="GCS2"/>
    <property type="match status" value="1"/>
</dbReference>
<organism evidence="3 4">
    <name type="scientific">Kriegella aquimaris</name>
    <dbReference type="NCBI Taxonomy" id="192904"/>
    <lineage>
        <taxon>Bacteria</taxon>
        <taxon>Pseudomonadati</taxon>
        <taxon>Bacteroidota</taxon>
        <taxon>Flavobacteriia</taxon>
        <taxon>Flavobacteriales</taxon>
        <taxon>Flavobacteriaceae</taxon>
        <taxon>Kriegella</taxon>
    </lineage>
</organism>
<dbReference type="Proteomes" id="UP000199440">
    <property type="component" value="Unassembled WGS sequence"/>
</dbReference>
<dbReference type="InterPro" id="IPR046342">
    <property type="entry name" value="CBS_dom_sf"/>
</dbReference>
<dbReference type="InterPro" id="IPR014746">
    <property type="entry name" value="Gln_synth/guanido_kin_cat_dom"/>
</dbReference>
<reference evidence="3 4" key="1">
    <citation type="submission" date="2016-10" db="EMBL/GenBank/DDBJ databases">
        <authorList>
            <person name="de Groot N.N."/>
        </authorList>
    </citation>
    <scope>NUCLEOTIDE SEQUENCE [LARGE SCALE GENOMIC DNA]</scope>
    <source>
        <strain evidence="3 4">DSM 19886</strain>
    </source>
</reference>
<evidence type="ECO:0000256" key="1">
    <source>
        <dbReference type="PROSITE-ProRule" id="PRU00703"/>
    </source>
</evidence>
<dbReference type="Pfam" id="PF00571">
    <property type="entry name" value="CBS"/>
    <property type="match status" value="2"/>
</dbReference>
<keyword evidence="1" id="KW-0129">CBS domain</keyword>
<dbReference type="InterPro" id="IPR006336">
    <property type="entry name" value="GCS2"/>
</dbReference>
<name>A0A1G9SX04_9FLAO</name>
<dbReference type="AlphaFoldDB" id="A0A1G9SX04"/>
<dbReference type="RefSeq" id="WP_089891575.1">
    <property type="nucleotide sequence ID" value="NZ_FNGV01000008.1"/>
</dbReference>
<dbReference type="EMBL" id="FNGV01000008">
    <property type="protein sequence ID" value="SDM39978.1"/>
    <property type="molecule type" value="Genomic_DNA"/>
</dbReference>